<reference evidence="1 2" key="1">
    <citation type="submission" date="2018-06" db="EMBL/GenBank/DDBJ databases">
        <authorList>
            <consortium name="Pathogen Informatics"/>
            <person name="Doyle S."/>
        </authorList>
    </citation>
    <scope>NUCLEOTIDE SEQUENCE [LARGE SCALE GENOMIC DNA]</scope>
    <source>
        <strain evidence="1 2">NCTC13316</strain>
    </source>
</reference>
<keyword evidence="1" id="KW-0378">Hydrolase</keyword>
<dbReference type="OrthoDB" id="515905at2"/>
<dbReference type="Proteomes" id="UP000254794">
    <property type="component" value="Unassembled WGS sequence"/>
</dbReference>
<organism evidence="1 2">
    <name type="scientific">Legionella busanensis</name>
    <dbReference type="NCBI Taxonomy" id="190655"/>
    <lineage>
        <taxon>Bacteria</taxon>
        <taxon>Pseudomonadati</taxon>
        <taxon>Pseudomonadota</taxon>
        <taxon>Gammaproteobacteria</taxon>
        <taxon>Legionellales</taxon>
        <taxon>Legionellaceae</taxon>
        <taxon>Legionella</taxon>
    </lineage>
</organism>
<gene>
    <name evidence="1" type="primary">yhaV</name>
    <name evidence="1" type="ORF">NCTC13316_03355</name>
</gene>
<dbReference type="GO" id="GO:0110001">
    <property type="term" value="C:toxin-antitoxin complex"/>
    <property type="evidence" value="ECO:0007669"/>
    <property type="project" value="InterPro"/>
</dbReference>
<evidence type="ECO:0000313" key="1">
    <source>
        <dbReference type="EMBL" id="STX81482.1"/>
    </source>
</evidence>
<dbReference type="GO" id="GO:0004540">
    <property type="term" value="F:RNA nuclease activity"/>
    <property type="evidence" value="ECO:0007669"/>
    <property type="project" value="InterPro"/>
</dbReference>
<dbReference type="GO" id="GO:0016787">
    <property type="term" value="F:hydrolase activity"/>
    <property type="evidence" value="ECO:0007669"/>
    <property type="project" value="UniProtKB-KW"/>
</dbReference>
<dbReference type="Pfam" id="PF11663">
    <property type="entry name" value="Toxin_YhaV"/>
    <property type="match status" value="1"/>
</dbReference>
<proteinExistence type="predicted"/>
<name>A0A378KE28_9GAMM</name>
<accession>A0A378KE28</accession>
<sequence length="162" mass="19167">MIEPLIINGWIILVHPIFTEQINSLIKDIEKIKQKDPSTFHLKNKAKLLAAIAELAFKKIPTDPSASIYRLGETLGNQNKHWFRAKFFQQYRLFFRFSLEKKIIIYAWVNDENTKRAYNKKTDAYSVFERMLKKGKPPNNWDDLLKEAYNDKCIEKIFSILN</sequence>
<evidence type="ECO:0000313" key="2">
    <source>
        <dbReference type="Proteomes" id="UP000254794"/>
    </source>
</evidence>
<dbReference type="AlphaFoldDB" id="A0A378KE28"/>
<dbReference type="EC" id="3.1.-.-" evidence="1"/>
<dbReference type="InterPro" id="IPR021679">
    <property type="entry name" value="Toxin_endonuclease_YhaV"/>
</dbReference>
<dbReference type="RefSeq" id="WP_115332863.1">
    <property type="nucleotide sequence ID" value="NZ_CAAAHP010000008.1"/>
</dbReference>
<dbReference type="EMBL" id="UGOD01000005">
    <property type="protein sequence ID" value="STX81482.1"/>
    <property type="molecule type" value="Genomic_DNA"/>
</dbReference>
<keyword evidence="2" id="KW-1185">Reference proteome</keyword>
<protein>
    <submittedName>
        <fullName evidence="1">Toxin YhaV</fullName>
        <ecNumber evidence="1">3.1.-.-</ecNumber>
    </submittedName>
</protein>